<keyword evidence="3 7" id="KW-0812">Transmembrane</keyword>
<keyword evidence="4 8" id="KW-1133">Transmembrane helix</keyword>
<dbReference type="PROSITE" id="PS51225">
    <property type="entry name" value="MARVEL"/>
    <property type="match status" value="1"/>
</dbReference>
<feature type="domain" description="MARVEL" evidence="9">
    <location>
        <begin position="40"/>
        <end position="168"/>
    </location>
</feature>
<gene>
    <name evidence="10" type="ORF">WMY93_013820</name>
</gene>
<dbReference type="InterPro" id="IPR001285">
    <property type="entry name" value="Synaptophysin/porin"/>
</dbReference>
<feature type="transmembrane region" description="Helical" evidence="8">
    <location>
        <begin position="74"/>
        <end position="96"/>
    </location>
</feature>
<evidence type="ECO:0000256" key="5">
    <source>
        <dbReference type="ARBA" id="ARBA00023136"/>
    </source>
</evidence>
<protein>
    <recommendedName>
        <fullName evidence="9">MARVEL domain-containing protein</fullName>
    </recommendedName>
</protein>
<keyword evidence="5 7" id="KW-0472">Membrane</keyword>
<dbReference type="PRINTS" id="PR00220">
    <property type="entry name" value="SYNAPTOPHYSN"/>
</dbReference>
<dbReference type="PANTHER" id="PTHR10306:SF33">
    <property type="entry name" value="SYNAPTOPHYSIN-LIKE 1"/>
    <property type="match status" value="1"/>
</dbReference>
<evidence type="ECO:0000256" key="6">
    <source>
        <dbReference type="ARBA" id="ARBA00023180"/>
    </source>
</evidence>
<dbReference type="GO" id="GO:0030672">
    <property type="term" value="C:synaptic vesicle membrane"/>
    <property type="evidence" value="ECO:0007669"/>
    <property type="project" value="TreeGrafter"/>
</dbReference>
<evidence type="ECO:0000256" key="3">
    <source>
        <dbReference type="ARBA" id="ARBA00022692"/>
    </source>
</evidence>
<keyword evidence="11" id="KW-1185">Reference proteome</keyword>
<dbReference type="EMBL" id="JBBPFD010000009">
    <property type="protein sequence ID" value="KAK7913609.1"/>
    <property type="molecule type" value="Genomic_DNA"/>
</dbReference>
<organism evidence="10 11">
    <name type="scientific">Mugilogobius chulae</name>
    <name type="common">yellowstripe goby</name>
    <dbReference type="NCBI Taxonomy" id="88201"/>
    <lineage>
        <taxon>Eukaryota</taxon>
        <taxon>Metazoa</taxon>
        <taxon>Chordata</taxon>
        <taxon>Craniata</taxon>
        <taxon>Vertebrata</taxon>
        <taxon>Euteleostomi</taxon>
        <taxon>Actinopterygii</taxon>
        <taxon>Neopterygii</taxon>
        <taxon>Teleostei</taxon>
        <taxon>Neoteleostei</taxon>
        <taxon>Acanthomorphata</taxon>
        <taxon>Gobiaria</taxon>
        <taxon>Gobiiformes</taxon>
        <taxon>Gobioidei</taxon>
        <taxon>Gobiidae</taxon>
        <taxon>Gobionellinae</taxon>
        <taxon>Mugilogobius</taxon>
    </lineage>
</organism>
<sequence>MAHSHLCFWKCWRFLWDQYCHSLMWRWRNETLSANFHYPFRLSQNPLVLSNTTICNHSVPVTYLVGDSASASEFFVGTGVVCFLYSMAALLVYLGYMHVYKDSDFGPIFDFLLTTIVVFLWLVCSSAWAKGLQNVKDATDSNGINNTLALCKGNNVTCSVTDLPISEV</sequence>
<evidence type="ECO:0000256" key="4">
    <source>
        <dbReference type="ARBA" id="ARBA00022989"/>
    </source>
</evidence>
<dbReference type="PANTHER" id="PTHR10306">
    <property type="entry name" value="SYNAPTOPHYSIN"/>
    <property type="match status" value="1"/>
</dbReference>
<accession>A0AAW0P4H3</accession>
<evidence type="ECO:0000259" key="9">
    <source>
        <dbReference type="PROSITE" id="PS51225"/>
    </source>
</evidence>
<evidence type="ECO:0000313" key="10">
    <source>
        <dbReference type="EMBL" id="KAK7913609.1"/>
    </source>
</evidence>
<proteinExistence type="inferred from homology"/>
<dbReference type="Proteomes" id="UP001460270">
    <property type="component" value="Unassembled WGS sequence"/>
</dbReference>
<feature type="transmembrane region" description="Helical" evidence="8">
    <location>
        <begin position="108"/>
        <end position="129"/>
    </location>
</feature>
<dbReference type="InterPro" id="IPR008253">
    <property type="entry name" value="Marvel"/>
</dbReference>
<dbReference type="Pfam" id="PF01284">
    <property type="entry name" value="MARVEL"/>
    <property type="match status" value="1"/>
</dbReference>
<dbReference type="AlphaFoldDB" id="A0AAW0P4H3"/>
<evidence type="ECO:0000256" key="1">
    <source>
        <dbReference type="ARBA" id="ARBA00004141"/>
    </source>
</evidence>
<keyword evidence="6" id="KW-0325">Glycoprotein</keyword>
<name>A0AAW0P4H3_9GOBI</name>
<evidence type="ECO:0000256" key="7">
    <source>
        <dbReference type="PROSITE-ProRule" id="PRU00581"/>
    </source>
</evidence>
<evidence type="ECO:0000313" key="11">
    <source>
        <dbReference type="Proteomes" id="UP001460270"/>
    </source>
</evidence>
<evidence type="ECO:0000256" key="8">
    <source>
        <dbReference type="SAM" id="Phobius"/>
    </source>
</evidence>
<comment type="similarity">
    <text evidence="2">Belongs to the synaptophysin/synaptobrevin family.</text>
</comment>
<evidence type="ECO:0000256" key="2">
    <source>
        <dbReference type="ARBA" id="ARBA00006476"/>
    </source>
</evidence>
<comment type="subcellular location">
    <subcellularLocation>
        <location evidence="1">Membrane</location>
        <topology evidence="1">Multi-pass membrane protein</topology>
    </subcellularLocation>
</comment>
<reference evidence="11" key="1">
    <citation type="submission" date="2024-04" db="EMBL/GenBank/DDBJ databases">
        <title>Salinicola lusitanus LLJ914,a marine bacterium isolated from the Okinawa Trough.</title>
        <authorList>
            <person name="Li J."/>
        </authorList>
    </citation>
    <scope>NUCLEOTIDE SEQUENCE [LARGE SCALE GENOMIC DNA]</scope>
</reference>
<comment type="caution">
    <text evidence="10">The sequence shown here is derived from an EMBL/GenBank/DDBJ whole genome shotgun (WGS) entry which is preliminary data.</text>
</comment>